<dbReference type="KEGG" id="phc:BBI08_16220"/>
<dbReference type="AlphaFoldDB" id="A0A1C7DV65"/>
<feature type="transmembrane region" description="Helical" evidence="1">
    <location>
        <begin position="54"/>
        <end position="75"/>
    </location>
</feature>
<dbReference type="EMBL" id="CP016537">
    <property type="protein sequence ID" value="ANU15304.1"/>
    <property type="molecule type" value="Genomic_DNA"/>
</dbReference>
<evidence type="ECO:0000313" key="3">
    <source>
        <dbReference type="Proteomes" id="UP000092687"/>
    </source>
</evidence>
<evidence type="ECO:0000313" key="2">
    <source>
        <dbReference type="EMBL" id="ANU15304.1"/>
    </source>
</evidence>
<keyword evidence="1" id="KW-0472">Membrane</keyword>
<feature type="transmembrane region" description="Helical" evidence="1">
    <location>
        <begin position="87"/>
        <end position="116"/>
    </location>
</feature>
<dbReference type="OrthoDB" id="2388713at2"/>
<keyword evidence="1" id="KW-0812">Transmembrane</keyword>
<sequence>MKPVKLYPKVAVDLFTEQLKWSLWFFSFVTIAHIIGLVIVAINDARIQEFFVFSSYSVAIFLLVCGIILAYGFMGQFVQQGITRKDLYIGTVISVFALALVVTLIPIAITGIEYLISSFAALPINTNTDTVFDLSSGWLLATFTFFLNVTTYYLIGWLIGLGYYRFGWVIGFGFIAIAIAALSLNSFFWVNNSVVPWIPYNSVGASIILSVSGSLILISLLLLFIRILTRRITIKL</sequence>
<name>A0A1C7DV65_9BACL</name>
<protein>
    <submittedName>
        <fullName evidence="2">Uncharacterized protein</fullName>
    </submittedName>
</protein>
<feature type="transmembrane region" description="Helical" evidence="1">
    <location>
        <begin position="202"/>
        <end position="225"/>
    </location>
</feature>
<organism evidence="2 3">
    <name type="scientific">Planococcus halocryophilus</name>
    <dbReference type="NCBI Taxonomy" id="1215089"/>
    <lineage>
        <taxon>Bacteria</taxon>
        <taxon>Bacillati</taxon>
        <taxon>Bacillota</taxon>
        <taxon>Bacilli</taxon>
        <taxon>Bacillales</taxon>
        <taxon>Caryophanaceae</taxon>
        <taxon>Planococcus</taxon>
    </lineage>
</organism>
<feature type="transmembrane region" description="Helical" evidence="1">
    <location>
        <begin position="136"/>
        <end position="159"/>
    </location>
</feature>
<dbReference type="STRING" id="1215089.BBI08_16220"/>
<proteinExistence type="predicted"/>
<feature type="transmembrane region" description="Helical" evidence="1">
    <location>
        <begin position="21"/>
        <end position="42"/>
    </location>
</feature>
<gene>
    <name evidence="2" type="ORF">BBI08_16220</name>
</gene>
<dbReference type="RefSeq" id="WP_008496620.1">
    <property type="nucleotide sequence ID" value="NZ_CP016537.2"/>
</dbReference>
<feature type="transmembrane region" description="Helical" evidence="1">
    <location>
        <begin position="166"/>
        <end position="190"/>
    </location>
</feature>
<keyword evidence="1" id="KW-1133">Transmembrane helix</keyword>
<evidence type="ECO:0000256" key="1">
    <source>
        <dbReference type="SAM" id="Phobius"/>
    </source>
</evidence>
<reference evidence="3" key="2">
    <citation type="submission" date="2016-10" db="EMBL/GenBank/DDBJ databases">
        <authorList>
            <person name="See-Too W.S."/>
        </authorList>
    </citation>
    <scope>NUCLEOTIDE SEQUENCE [LARGE SCALE GENOMIC DNA]</scope>
    <source>
        <strain evidence="3">DSM 24743</strain>
    </source>
</reference>
<keyword evidence="3" id="KW-1185">Reference proteome</keyword>
<reference evidence="3" key="1">
    <citation type="submission" date="2016-07" db="EMBL/GenBank/DDBJ databases">
        <authorList>
            <person name="See-Too W.S."/>
        </authorList>
    </citation>
    <scope>NUCLEOTIDE SEQUENCE [LARGE SCALE GENOMIC DNA]</scope>
    <source>
        <strain evidence="3">DSM 24743</strain>
    </source>
</reference>
<dbReference type="Proteomes" id="UP000092687">
    <property type="component" value="Chromosome"/>
</dbReference>
<accession>A0A1C7DV65</accession>